<proteinExistence type="predicted"/>
<evidence type="ECO:0000256" key="2">
    <source>
        <dbReference type="SAM" id="MobiDB-lite"/>
    </source>
</evidence>
<comment type="caution">
    <text evidence="3">The sequence shown here is derived from an EMBL/GenBank/DDBJ whole genome shotgun (WGS) entry which is preliminary data.</text>
</comment>
<dbReference type="Proteomes" id="UP000050265">
    <property type="component" value="Unassembled WGS sequence"/>
</dbReference>
<dbReference type="PATRIC" id="fig|53707.9.peg.6772"/>
<protein>
    <submittedName>
        <fullName evidence="3">Transposase</fullName>
    </submittedName>
</protein>
<name>A0A0P9UC11_PSEAV</name>
<organism evidence="3 4">
    <name type="scientific">Pseudomonas amygdali pv. lachrymans</name>
    <name type="common">Pseudomonas syringae pv. lachrymans</name>
    <dbReference type="NCBI Taxonomy" id="53707"/>
    <lineage>
        <taxon>Bacteria</taxon>
        <taxon>Pseudomonadati</taxon>
        <taxon>Pseudomonadota</taxon>
        <taxon>Gammaproteobacteria</taxon>
        <taxon>Pseudomonadales</taxon>
        <taxon>Pseudomonadaceae</taxon>
        <taxon>Pseudomonas</taxon>
        <taxon>Pseudomonas amygdali</taxon>
    </lineage>
</organism>
<evidence type="ECO:0000256" key="1">
    <source>
        <dbReference type="SAM" id="Coils"/>
    </source>
</evidence>
<dbReference type="EMBL" id="LJQP01000236">
    <property type="protein sequence ID" value="KPX68340.1"/>
    <property type="molecule type" value="Genomic_DNA"/>
</dbReference>
<evidence type="ECO:0000313" key="4">
    <source>
        <dbReference type="Proteomes" id="UP000050265"/>
    </source>
</evidence>
<feature type="region of interest" description="Disordered" evidence="2">
    <location>
        <begin position="29"/>
        <end position="52"/>
    </location>
</feature>
<evidence type="ECO:0000313" key="3">
    <source>
        <dbReference type="EMBL" id="KPX68340.1"/>
    </source>
</evidence>
<gene>
    <name evidence="3" type="ORF">ALO35_200123</name>
</gene>
<dbReference type="AlphaFoldDB" id="A0A0P9UC11"/>
<sequence>MDVELPARRSAADQYRDAFERLKLNRPQVLPKGTPVTQNNVAKEAGSDPSALKKSRFPSLIAEIKTYVEQHAEERPPSLNKVNLLARQKSRALRDRIEQVARQRDQLASLLSEADAKIIELYDRIAELERQLPASNILSLDPRGPRKL</sequence>
<keyword evidence="1" id="KW-0175">Coiled coil</keyword>
<feature type="coiled-coil region" evidence="1">
    <location>
        <begin position="97"/>
        <end position="131"/>
    </location>
</feature>
<accession>A0A0P9UC11</accession>
<reference evidence="3 4" key="1">
    <citation type="submission" date="2015-09" db="EMBL/GenBank/DDBJ databases">
        <title>Genome announcement of multiple Pseudomonas syringae strains.</title>
        <authorList>
            <person name="Thakur S."/>
            <person name="Wang P.W."/>
            <person name="Gong Y."/>
            <person name="Weir B.S."/>
            <person name="Guttman D.S."/>
        </authorList>
    </citation>
    <scope>NUCLEOTIDE SEQUENCE [LARGE SCALE GENOMIC DNA]</scope>
    <source>
        <strain evidence="3 4">ICMP3507</strain>
    </source>
</reference>